<reference evidence="2 3" key="1">
    <citation type="submission" date="2018-01" db="EMBL/GenBank/DDBJ databases">
        <title>Draft genome sequence of Jishengella sp. NA12.</title>
        <authorList>
            <person name="Sahin N."/>
            <person name="Ay H."/>
            <person name="Saygin H."/>
        </authorList>
    </citation>
    <scope>NUCLEOTIDE SEQUENCE [LARGE SCALE GENOMIC DNA]</scope>
    <source>
        <strain evidence="2 3">NA12</strain>
    </source>
</reference>
<dbReference type="OrthoDB" id="3278611at2"/>
<protein>
    <recommendedName>
        <fullName evidence="4">Class I SAM-dependent methyltransferase</fullName>
    </recommendedName>
</protein>
<feature type="compositionally biased region" description="Basic and acidic residues" evidence="1">
    <location>
        <begin position="171"/>
        <end position="186"/>
    </location>
</feature>
<accession>A0A2W2DPN5</accession>
<comment type="caution">
    <text evidence="2">The sequence shown here is derived from an EMBL/GenBank/DDBJ whole genome shotgun (WGS) entry which is preliminary data.</text>
</comment>
<name>A0A2W2DPN5_9ACTN</name>
<evidence type="ECO:0008006" key="4">
    <source>
        <dbReference type="Google" id="ProtNLM"/>
    </source>
</evidence>
<dbReference type="AlphaFoldDB" id="A0A2W2DPN5"/>
<keyword evidence="3" id="KW-1185">Reference proteome</keyword>
<dbReference type="SUPFAM" id="SSF53335">
    <property type="entry name" value="S-adenosyl-L-methionine-dependent methyltransferases"/>
    <property type="match status" value="1"/>
</dbReference>
<dbReference type="Proteomes" id="UP000248924">
    <property type="component" value="Unassembled WGS sequence"/>
</dbReference>
<dbReference type="EMBL" id="POTY01000164">
    <property type="protein sequence ID" value="PZG13872.1"/>
    <property type="molecule type" value="Genomic_DNA"/>
</dbReference>
<dbReference type="InterPro" id="IPR029063">
    <property type="entry name" value="SAM-dependent_MTases_sf"/>
</dbReference>
<gene>
    <name evidence="2" type="ORF">C1I95_22830</name>
</gene>
<organism evidence="2 3">
    <name type="scientific">Micromonospora craterilacus</name>
    <dbReference type="NCBI Taxonomy" id="1655439"/>
    <lineage>
        <taxon>Bacteria</taxon>
        <taxon>Bacillati</taxon>
        <taxon>Actinomycetota</taxon>
        <taxon>Actinomycetes</taxon>
        <taxon>Micromonosporales</taxon>
        <taxon>Micromonosporaceae</taxon>
        <taxon>Micromonospora</taxon>
    </lineage>
</organism>
<proteinExistence type="predicted"/>
<evidence type="ECO:0000256" key="1">
    <source>
        <dbReference type="SAM" id="MobiDB-lite"/>
    </source>
</evidence>
<evidence type="ECO:0000313" key="2">
    <source>
        <dbReference type="EMBL" id="PZG13872.1"/>
    </source>
</evidence>
<feature type="region of interest" description="Disordered" evidence="1">
    <location>
        <begin position="171"/>
        <end position="191"/>
    </location>
</feature>
<evidence type="ECO:0000313" key="3">
    <source>
        <dbReference type="Proteomes" id="UP000248924"/>
    </source>
</evidence>
<dbReference type="RefSeq" id="WP_111216465.1">
    <property type="nucleotide sequence ID" value="NZ_POTY01000164.1"/>
</dbReference>
<sequence length="567" mass="60023">MTDNGSISVEVVRGEMQPWTDWSGGRAPAGGPVLTALLADLLPSSSRALVVGPHGSDVVDAVAARSAHTTVLVRSVSDAEALRAATPSAGVTIVAGSLDGFVDRLGEGDAFDLVLAADGVDRVMSTDSSQQDWQRRATALARTAAAGAVVLVAVWNDFALTELFDRRPAHQRHGDDEWWPLHDDPSRPTSPAQVRAALAGLGLDVSTLYSVIDVAGEAHTLIEADAAAGTRPGHPAARLAVRAVDAAAADAPLLAPLAESVDAAARAGQLGAVTPGWLAVCGPVAARTVYARSAAPSSVLTANLHDGRWQLTDRTGDNRGSGDLIAVAGTAEVPDTESVERLLLRAAAAEDVPEFRRIAGRLGDWARKHAAADSLGVVRLDDTGVDGDTFASGVLAWRTAVDSSAVELLSAAWHRFHDRLVGGHHRHPWPPWMTEQDLVRTWLGMSGEEPTTGVLAQGRQLADQVAAVADVRRTDAGQDLRTSIADADAAKTRAAELAGHVFGLERTLKFRDQQLKVRENRLRALRTELRNIKGSRAAQVAEVIRKVAVIRDPKRVARAVKRRLPGR</sequence>